<name>A0ABD5U2M6_9EURY</name>
<keyword evidence="2" id="KW-1185">Reference proteome</keyword>
<dbReference type="EMBL" id="JBHSXH010000015">
    <property type="protein sequence ID" value="MFC6826634.1"/>
    <property type="molecule type" value="Genomic_DNA"/>
</dbReference>
<dbReference type="RefSeq" id="WP_379698532.1">
    <property type="nucleotide sequence ID" value="NZ_JBHSXH010000015.1"/>
</dbReference>
<dbReference type="PROSITE" id="PS51257">
    <property type="entry name" value="PROKAR_LIPOPROTEIN"/>
    <property type="match status" value="1"/>
</dbReference>
<dbReference type="InterPro" id="IPR047676">
    <property type="entry name" value="FxLYD_dom"/>
</dbReference>
<organism evidence="1 2">
    <name type="scientific">Halopelagius fulvigenes</name>
    <dbReference type="NCBI Taxonomy" id="1198324"/>
    <lineage>
        <taxon>Archaea</taxon>
        <taxon>Methanobacteriati</taxon>
        <taxon>Methanobacteriota</taxon>
        <taxon>Stenosarchaea group</taxon>
        <taxon>Halobacteria</taxon>
        <taxon>Halobacteriales</taxon>
        <taxon>Haloferacaceae</taxon>
    </lineage>
</organism>
<protein>
    <submittedName>
        <fullName evidence="1">FxLYD domain-containing protein</fullName>
    </submittedName>
</protein>
<evidence type="ECO:0000313" key="1">
    <source>
        <dbReference type="EMBL" id="MFC6826634.1"/>
    </source>
</evidence>
<dbReference type="NCBIfam" id="NF038353">
    <property type="entry name" value="FxLYD_dom"/>
    <property type="match status" value="1"/>
</dbReference>
<reference evidence="1 2" key="1">
    <citation type="journal article" date="2019" name="Int. J. Syst. Evol. Microbiol.">
        <title>The Global Catalogue of Microorganisms (GCM) 10K type strain sequencing project: providing services to taxonomists for standard genome sequencing and annotation.</title>
        <authorList>
            <consortium name="The Broad Institute Genomics Platform"/>
            <consortium name="The Broad Institute Genome Sequencing Center for Infectious Disease"/>
            <person name="Wu L."/>
            <person name="Ma J."/>
        </authorList>
    </citation>
    <scope>NUCLEOTIDE SEQUENCE [LARGE SCALE GENOMIC DNA]</scope>
    <source>
        <strain evidence="1 2">YIM 94188</strain>
    </source>
</reference>
<dbReference type="Proteomes" id="UP001596408">
    <property type="component" value="Unassembled WGS sequence"/>
</dbReference>
<comment type="caution">
    <text evidence="1">The sequence shown here is derived from an EMBL/GenBank/DDBJ whole genome shotgun (WGS) entry which is preliminary data.</text>
</comment>
<accession>A0ABD5U2M6</accession>
<evidence type="ECO:0000313" key="2">
    <source>
        <dbReference type="Proteomes" id="UP001596408"/>
    </source>
</evidence>
<dbReference type="AlphaFoldDB" id="A0ABD5U2M6"/>
<proteinExistence type="predicted"/>
<gene>
    <name evidence="1" type="ORF">ACFQEV_16785</name>
</gene>
<sequence length="164" mass="17266">MNARSDRITRRRLVVACGGGAAAALSGCVGASEEPTYREGQVNQTNGSQRTAEQMVAAEALATTEANQAANPLRSLSLETHEYAVQDGYKGPTVRGVVSNTGGSSIAYAEVRVRVYDADGAHLGQFLSTTRDLAPESRWRFEVILLSSASDIAAYDIATVGISA</sequence>